<dbReference type="GO" id="GO:0009904">
    <property type="term" value="P:chloroplast accumulation movement"/>
    <property type="evidence" value="ECO:0007669"/>
    <property type="project" value="TreeGrafter"/>
</dbReference>
<dbReference type="EMBL" id="OOIL02003256">
    <property type="protein sequence ID" value="VFQ86860.1"/>
    <property type="molecule type" value="Genomic_DNA"/>
</dbReference>
<evidence type="ECO:0000256" key="1">
    <source>
        <dbReference type="ARBA" id="ARBA00005485"/>
    </source>
</evidence>
<accession>A0A484MDJ5</accession>
<feature type="region of interest" description="Disordered" evidence="4">
    <location>
        <begin position="163"/>
        <end position="182"/>
    </location>
</feature>
<feature type="compositionally biased region" description="Polar residues" evidence="4">
    <location>
        <begin position="163"/>
        <end position="178"/>
    </location>
</feature>
<feature type="coiled-coil region" evidence="3">
    <location>
        <begin position="521"/>
        <end position="732"/>
    </location>
</feature>
<dbReference type="GO" id="GO:0009903">
    <property type="term" value="P:chloroplast avoidance movement"/>
    <property type="evidence" value="ECO:0007669"/>
    <property type="project" value="TreeGrafter"/>
</dbReference>
<name>A0A484MDJ5_9ASTE</name>
<sequence length="947" mass="105581">MENMKRDIPSESFPGTTEVTSSTTDDSPDRVSETDKSMSQIVEFEAHASPVDDSICDHPRQDQSNLSTSGINLILKSPCEVDYCGIVESPMIISPLKDESSSLSSVSSDTKPVEASQPLVDTSDFLLTDSESAKFQEGVTKEHETTPLDPAIDLLGDIIITSQHNDNASDDNLTSSSRPETREAADDIVNQLLPLDLDSAAHLQANVSDHLEPSRDTDLLVTSFSDQHTADVPVHVMPLDGAVDQQSLAKVSTHLVPSHDDDDDDHDDDDARLRQAKISSFAAKQSASFPSNRPENAGIDRVQIDTAMPIESVKHAVSKFGGIVDWKAHRIQTVERRKCIDQELEKLQEEIPIFKKQCEESEEAKMQVLKELDGTRRLIEELKLNLERAQTEEQQARQDSELAKLRVEEMEQGIADEASIATKAQLEVAKARHASAVSELQTVRSELEQLRADYAVLVSERDAAVRKGEEAVSESKEVEKCVEDLTVELITMKQNLEAAHAAHLEAEDHRIGADLAREQDTLYWEEEVKKAEDEISRLNQQILSANELKSDLQTASALLHDLKAELAAYMETKPQQHEEADVGRTHSGIQAAVESTRREIEELKLQAEKAASEVNCLRLTAASLETELEREKAELAGTQQREEMVSISAASIEAELNRTRSDISLAQIKEKEARERMVELTKQLQVVAQDANQAKSLAETRQAELWRAKEEAEQAKAEANAIDNQLHAVHKEIEAAKAAEKLALAAMNALEESESARKNKEWDSPTGVKISLEEYYELSKQTHAAEEEANARIAAAMSQIDVAKESELKSMKKLEDVNQQLAGKKKALETAVQKAEEAKGGKLAVEQELRKWREVHEERRRISESVNRNSCPRLSFEDRKEHDASILHHRSPKGNVHESNHENPFTQEGSVEHEPSLEATKTTKKKRRSFFPRIFMFLARKKSSKTA</sequence>
<gene>
    <name evidence="5" type="ORF">CCAM_LOCUS28636</name>
</gene>
<feature type="region of interest" description="Disordered" evidence="4">
    <location>
        <begin position="1"/>
        <end position="39"/>
    </location>
</feature>
<evidence type="ECO:0000313" key="5">
    <source>
        <dbReference type="EMBL" id="VFQ86860.1"/>
    </source>
</evidence>
<keyword evidence="6" id="KW-1185">Reference proteome</keyword>
<keyword evidence="2 3" id="KW-0175">Coiled coil</keyword>
<evidence type="ECO:0000256" key="2">
    <source>
        <dbReference type="ARBA" id="ARBA00023054"/>
    </source>
</evidence>
<dbReference type="PANTHER" id="PTHR32054:SF31">
    <property type="entry name" value="PROTEIN WEAK CHLOROPLAST MOVEMENT UNDER BLUE LIGHT 1"/>
    <property type="match status" value="1"/>
</dbReference>
<dbReference type="AlphaFoldDB" id="A0A484MDJ5"/>
<dbReference type="PANTHER" id="PTHR32054">
    <property type="entry name" value="HEAVY CHAIN, PUTATIVE, EXPRESSED-RELATED-RELATED"/>
    <property type="match status" value="1"/>
</dbReference>
<feature type="compositionally biased region" description="Low complexity" evidence="4">
    <location>
        <begin position="16"/>
        <end position="25"/>
    </location>
</feature>
<feature type="region of interest" description="Disordered" evidence="4">
    <location>
        <begin position="877"/>
        <end position="925"/>
    </location>
</feature>
<feature type="compositionally biased region" description="Basic and acidic residues" evidence="4">
    <location>
        <begin position="27"/>
        <end position="36"/>
    </location>
</feature>
<feature type="coiled-coil region" evidence="3">
    <location>
        <begin position="433"/>
        <end position="467"/>
    </location>
</feature>
<dbReference type="InterPro" id="IPR008545">
    <property type="entry name" value="Web"/>
</dbReference>
<feature type="coiled-coil region" evidence="3">
    <location>
        <begin position="330"/>
        <end position="408"/>
    </location>
</feature>
<dbReference type="GO" id="GO:0005829">
    <property type="term" value="C:cytosol"/>
    <property type="evidence" value="ECO:0007669"/>
    <property type="project" value="TreeGrafter"/>
</dbReference>
<dbReference type="Pfam" id="PF05701">
    <property type="entry name" value="WEMBL"/>
    <property type="match status" value="1"/>
</dbReference>
<organism evidence="5 6">
    <name type="scientific">Cuscuta campestris</name>
    <dbReference type="NCBI Taxonomy" id="132261"/>
    <lineage>
        <taxon>Eukaryota</taxon>
        <taxon>Viridiplantae</taxon>
        <taxon>Streptophyta</taxon>
        <taxon>Embryophyta</taxon>
        <taxon>Tracheophyta</taxon>
        <taxon>Spermatophyta</taxon>
        <taxon>Magnoliopsida</taxon>
        <taxon>eudicotyledons</taxon>
        <taxon>Gunneridae</taxon>
        <taxon>Pentapetalae</taxon>
        <taxon>asterids</taxon>
        <taxon>lamiids</taxon>
        <taxon>Solanales</taxon>
        <taxon>Convolvulaceae</taxon>
        <taxon>Cuscuteae</taxon>
        <taxon>Cuscuta</taxon>
        <taxon>Cuscuta subgen. Grammica</taxon>
        <taxon>Cuscuta sect. Cleistogrammica</taxon>
    </lineage>
</organism>
<evidence type="ECO:0000256" key="4">
    <source>
        <dbReference type="SAM" id="MobiDB-lite"/>
    </source>
</evidence>
<reference evidence="5 6" key="1">
    <citation type="submission" date="2018-04" db="EMBL/GenBank/DDBJ databases">
        <authorList>
            <person name="Vogel A."/>
        </authorList>
    </citation>
    <scope>NUCLEOTIDE SEQUENCE [LARGE SCALE GENOMIC DNA]</scope>
</reference>
<evidence type="ECO:0000256" key="3">
    <source>
        <dbReference type="SAM" id="Coils"/>
    </source>
</evidence>
<feature type="coiled-coil region" evidence="3">
    <location>
        <begin position="786"/>
        <end position="838"/>
    </location>
</feature>
<comment type="similarity">
    <text evidence="1">Belongs to the WEB family.</text>
</comment>
<proteinExistence type="inferred from homology"/>
<feature type="compositionally biased region" description="Basic and acidic residues" evidence="4">
    <location>
        <begin position="877"/>
        <end position="886"/>
    </location>
</feature>
<dbReference type="Proteomes" id="UP000595140">
    <property type="component" value="Unassembled WGS sequence"/>
</dbReference>
<protein>
    <recommendedName>
        <fullName evidence="7">Protein WEAK CHLOROPLAST MOVEMENT UNDER BLUE LIGHT 1</fullName>
    </recommendedName>
</protein>
<dbReference type="OrthoDB" id="1931671at2759"/>
<evidence type="ECO:0008006" key="7">
    <source>
        <dbReference type="Google" id="ProtNLM"/>
    </source>
</evidence>
<evidence type="ECO:0000313" key="6">
    <source>
        <dbReference type="Proteomes" id="UP000595140"/>
    </source>
</evidence>